<reference evidence="8" key="1">
    <citation type="journal article" date="2022" name="Int. J. Syst. Evol. Microbiol.">
        <title>Anaeromyxobacter oryzae sp. nov., Anaeromyxobacter diazotrophicus sp. nov. and Anaeromyxobacter paludicola sp. nov., isolated from paddy soils.</title>
        <authorList>
            <person name="Itoh H."/>
            <person name="Xu Z."/>
            <person name="Mise K."/>
            <person name="Masuda Y."/>
            <person name="Ushijima N."/>
            <person name="Hayakawa C."/>
            <person name="Shiratori Y."/>
            <person name="Senoo K."/>
        </authorList>
    </citation>
    <scope>NUCLEOTIDE SEQUENCE [LARGE SCALE GENOMIC DNA]</scope>
    <source>
        <strain evidence="8">Red232</strain>
    </source>
</reference>
<evidence type="ECO:0000256" key="4">
    <source>
        <dbReference type="ARBA" id="ARBA00022840"/>
    </source>
</evidence>
<accession>A0ABM7WZ80</accession>
<dbReference type="Proteomes" id="UP001162891">
    <property type="component" value="Chromosome"/>
</dbReference>
<evidence type="ECO:0000256" key="3">
    <source>
        <dbReference type="ARBA" id="ARBA00022806"/>
    </source>
</evidence>
<evidence type="ECO:0000313" key="8">
    <source>
        <dbReference type="Proteomes" id="UP001162891"/>
    </source>
</evidence>
<dbReference type="SMART" id="SM00490">
    <property type="entry name" value="HELICc"/>
    <property type="match status" value="1"/>
</dbReference>
<dbReference type="InterPro" id="IPR050699">
    <property type="entry name" value="RNA-DNA_Helicase"/>
</dbReference>
<dbReference type="InterPro" id="IPR001650">
    <property type="entry name" value="Helicase_C-like"/>
</dbReference>
<name>A0ABM7WZ80_9BACT</name>
<feature type="domain" description="Helicase C-terminal" evidence="6">
    <location>
        <begin position="231"/>
        <end position="418"/>
    </location>
</feature>
<organism evidence="7 8">
    <name type="scientific">Anaeromyxobacter oryzae</name>
    <dbReference type="NCBI Taxonomy" id="2918170"/>
    <lineage>
        <taxon>Bacteria</taxon>
        <taxon>Pseudomonadati</taxon>
        <taxon>Myxococcota</taxon>
        <taxon>Myxococcia</taxon>
        <taxon>Myxococcales</taxon>
        <taxon>Cystobacterineae</taxon>
        <taxon>Anaeromyxobacteraceae</taxon>
        <taxon>Anaeromyxobacter</taxon>
    </lineage>
</organism>
<dbReference type="PROSITE" id="PS51194">
    <property type="entry name" value="HELICASE_CTER"/>
    <property type="match status" value="1"/>
</dbReference>
<dbReference type="RefSeq" id="WP_248353347.1">
    <property type="nucleotide sequence ID" value="NZ_AP025591.1"/>
</dbReference>
<evidence type="ECO:0000259" key="5">
    <source>
        <dbReference type="PROSITE" id="PS51192"/>
    </source>
</evidence>
<keyword evidence="1" id="KW-0547">Nucleotide-binding</keyword>
<proteinExistence type="predicted"/>
<keyword evidence="8" id="KW-1185">Reference proteome</keyword>
<dbReference type="Pfam" id="PF00270">
    <property type="entry name" value="DEAD"/>
    <property type="match status" value="1"/>
</dbReference>
<evidence type="ECO:0000313" key="7">
    <source>
        <dbReference type="EMBL" id="BDG04844.1"/>
    </source>
</evidence>
<dbReference type="SMART" id="SM00487">
    <property type="entry name" value="DEXDc"/>
    <property type="match status" value="1"/>
</dbReference>
<dbReference type="EMBL" id="AP025591">
    <property type="protein sequence ID" value="BDG04844.1"/>
    <property type="molecule type" value="Genomic_DNA"/>
</dbReference>
<feature type="domain" description="Helicase ATP-binding" evidence="5">
    <location>
        <begin position="52"/>
        <end position="207"/>
    </location>
</feature>
<dbReference type="PANTHER" id="PTHR12131:SF1">
    <property type="entry name" value="ATP-DEPENDENT RNA HELICASE SUPV3L1, MITOCHONDRIAL-RELATED"/>
    <property type="match status" value="1"/>
</dbReference>
<evidence type="ECO:0000256" key="2">
    <source>
        <dbReference type="ARBA" id="ARBA00022801"/>
    </source>
</evidence>
<dbReference type="PANTHER" id="PTHR12131">
    <property type="entry name" value="ATP-DEPENDENT RNA AND DNA HELICASE"/>
    <property type="match status" value="1"/>
</dbReference>
<dbReference type="Gene3D" id="3.40.50.300">
    <property type="entry name" value="P-loop containing nucleotide triphosphate hydrolases"/>
    <property type="match status" value="2"/>
</dbReference>
<dbReference type="SUPFAM" id="SSF52540">
    <property type="entry name" value="P-loop containing nucleoside triphosphate hydrolases"/>
    <property type="match status" value="1"/>
</dbReference>
<gene>
    <name evidence="7" type="ORF">AMOR_38400</name>
</gene>
<dbReference type="InterPro" id="IPR014001">
    <property type="entry name" value="Helicase_ATP-bd"/>
</dbReference>
<evidence type="ECO:0000259" key="6">
    <source>
        <dbReference type="PROSITE" id="PS51194"/>
    </source>
</evidence>
<dbReference type="InterPro" id="IPR011545">
    <property type="entry name" value="DEAD/DEAH_box_helicase_dom"/>
</dbReference>
<dbReference type="InterPro" id="IPR021904">
    <property type="entry name" value="DUF3516"/>
</dbReference>
<dbReference type="PROSITE" id="PS51192">
    <property type="entry name" value="HELICASE_ATP_BIND_1"/>
    <property type="match status" value="1"/>
</dbReference>
<dbReference type="InterPro" id="IPR027417">
    <property type="entry name" value="P-loop_NTPase"/>
</dbReference>
<dbReference type="Pfam" id="PF12029">
    <property type="entry name" value="DUF3516"/>
    <property type="match status" value="1"/>
</dbReference>
<keyword evidence="2" id="KW-0378">Hydrolase</keyword>
<evidence type="ECO:0000256" key="1">
    <source>
        <dbReference type="ARBA" id="ARBA00022741"/>
    </source>
</evidence>
<dbReference type="CDD" id="cd17921">
    <property type="entry name" value="DEXHc_Ski2"/>
    <property type="match status" value="1"/>
</dbReference>
<keyword evidence="4" id="KW-0067">ATP-binding</keyword>
<keyword evidence="3 7" id="KW-0347">Helicase</keyword>
<protein>
    <submittedName>
        <fullName evidence="7">Helicase</fullName>
    </submittedName>
</protein>
<sequence length="853" mass="94957">MTTLTPIAGEAPLAALLPPRGEALAPDAVLDRFVSWVAGTGLTLYPHQEEAILHLLDGKHVVLSTPTGSGKSLVATFLHFQAMAAGQRSFYTCPIKALVNEKFFDLCRVFGPENVGMMTGDGAVNRDAPIVCCTAEILMNLAVRGDAPRIDAVVMDEFHYYGDRDRGVAWQVPLLVLEDTRFLLMSATLGDTKAIEASLQEVTGRAIEAVRNAARPVPLEFEYRETPLHETIEELVSANKAPIYLVNFTQRAAAEQAQNLMSANFSSKEEKARITEALADARFDSPYGKELQRFVRHGIGLHHAGLLPRYRLLVEKLAQGGLLKVVSGTDTLGMGVNIPIRTVLFTQLCKFDGTKTAILSSRDFHQISGRAGRKGFDEKGYVVAQAPEHVIENKKLAEKAAAGKKVVKKQPPTKGYVHFDRNTFEKLREKEPEPLESRFEVTFGLLVNLLQSETARVGGGYGRLVELIGRSHGNDYVRAKHRRTAAQRLRTLRGAGLVELKRIEGYRGAYLRPAPGLQRDFSLFHTLSLYLLDTLPKIPRERETYALDVLSMVESILEDPDVILWKQLDQARGRAVAEMKAQGMEYDERMAELEKVEYPKPNRDFVYATFNEFAAKHPWVGAENIRPKSVARQMVERFMTFADYVREYELQRSEGLVLRYLSEAYKTLVQTVPETYRDDALLDVIAFLRATVRGVDSSLIDEWERMRDPAYQAQAVDARAAVAATLGPPPIWADPRAFAARLRNELHAVLVALARKDHAAAVAALAPGSDWTPARLDEAMAPYWAEHPRIDTTPAARRPDNTFVKELGPRRWEAVQRIVDEAGEVDWAITCEIDLSGTVDPDRPILSLVSVGT</sequence>
<dbReference type="GO" id="GO:0004386">
    <property type="term" value="F:helicase activity"/>
    <property type="evidence" value="ECO:0007669"/>
    <property type="project" value="UniProtKB-KW"/>
</dbReference>